<dbReference type="AlphaFoldDB" id="A0A6A4GHH1"/>
<organism evidence="1 2">
    <name type="scientific">Gymnopus androsaceus JB14</name>
    <dbReference type="NCBI Taxonomy" id="1447944"/>
    <lineage>
        <taxon>Eukaryota</taxon>
        <taxon>Fungi</taxon>
        <taxon>Dikarya</taxon>
        <taxon>Basidiomycota</taxon>
        <taxon>Agaricomycotina</taxon>
        <taxon>Agaricomycetes</taxon>
        <taxon>Agaricomycetidae</taxon>
        <taxon>Agaricales</taxon>
        <taxon>Marasmiineae</taxon>
        <taxon>Omphalotaceae</taxon>
        <taxon>Gymnopus</taxon>
    </lineage>
</organism>
<keyword evidence="2" id="KW-1185">Reference proteome</keyword>
<sequence>MKGLIGDDIDFPDLPFPVLRTWLEVLLELAVDVGESKYHETIDSPFFTVEVSSVAPDLIHEEPIGSENVTRDSVTYTEHELKNDLLLYGFGGSRKSLAFPIWTIILCTTFYINHSLRLFEYYSFTMTSNPDCSVHLAINPNLH</sequence>
<proteinExistence type="predicted"/>
<accession>A0A6A4GHH1</accession>
<evidence type="ECO:0000313" key="2">
    <source>
        <dbReference type="Proteomes" id="UP000799118"/>
    </source>
</evidence>
<name>A0A6A4GHH1_9AGAR</name>
<dbReference type="EMBL" id="ML770042">
    <property type="protein sequence ID" value="KAE9385026.1"/>
    <property type="molecule type" value="Genomic_DNA"/>
</dbReference>
<protein>
    <submittedName>
        <fullName evidence="1">Uncharacterized protein</fullName>
    </submittedName>
</protein>
<dbReference type="Proteomes" id="UP000799118">
    <property type="component" value="Unassembled WGS sequence"/>
</dbReference>
<reference evidence="1" key="1">
    <citation type="journal article" date="2019" name="Environ. Microbiol.">
        <title>Fungal ecological strategies reflected in gene transcription - a case study of two litter decomposers.</title>
        <authorList>
            <person name="Barbi F."/>
            <person name="Kohler A."/>
            <person name="Barry K."/>
            <person name="Baskaran P."/>
            <person name="Daum C."/>
            <person name="Fauchery L."/>
            <person name="Ihrmark K."/>
            <person name="Kuo A."/>
            <person name="LaButti K."/>
            <person name="Lipzen A."/>
            <person name="Morin E."/>
            <person name="Grigoriev I.V."/>
            <person name="Henrissat B."/>
            <person name="Lindahl B."/>
            <person name="Martin F."/>
        </authorList>
    </citation>
    <scope>NUCLEOTIDE SEQUENCE</scope>
    <source>
        <strain evidence="1">JB14</strain>
    </source>
</reference>
<gene>
    <name evidence="1" type="ORF">BT96DRAFT_1007454</name>
</gene>
<evidence type="ECO:0000313" key="1">
    <source>
        <dbReference type="EMBL" id="KAE9385026.1"/>
    </source>
</evidence>